<keyword evidence="2" id="KW-1185">Reference proteome</keyword>
<dbReference type="OrthoDB" id="2084516at2"/>
<evidence type="ECO:0000313" key="1">
    <source>
        <dbReference type="EMBL" id="SFP70282.1"/>
    </source>
</evidence>
<sequence>MFRLWVKLIDDNHLIKDIVVCDDTADSRTHKVMNSIEKACYEMDLSKPIWLKPIVRDFQIHAKCRFTKDAFIEEVPFDYMEIQVLEEDY</sequence>
<protein>
    <submittedName>
        <fullName evidence="1">Uncharacterized protein</fullName>
    </submittedName>
</protein>
<name>A0A1I5SHQ1_9FIRM</name>
<organism evidence="1 2">
    <name type="scientific">Butyrivibrio proteoclasticus</name>
    <dbReference type="NCBI Taxonomy" id="43305"/>
    <lineage>
        <taxon>Bacteria</taxon>
        <taxon>Bacillati</taxon>
        <taxon>Bacillota</taxon>
        <taxon>Clostridia</taxon>
        <taxon>Lachnospirales</taxon>
        <taxon>Lachnospiraceae</taxon>
        <taxon>Butyrivibrio</taxon>
    </lineage>
</organism>
<dbReference type="AlphaFoldDB" id="A0A1I5SHQ1"/>
<dbReference type="Proteomes" id="UP000182624">
    <property type="component" value="Unassembled WGS sequence"/>
</dbReference>
<dbReference type="RefSeq" id="WP_074885491.1">
    <property type="nucleotide sequence ID" value="NZ_FOXO01000006.1"/>
</dbReference>
<proteinExistence type="predicted"/>
<evidence type="ECO:0000313" key="2">
    <source>
        <dbReference type="Proteomes" id="UP000182624"/>
    </source>
</evidence>
<dbReference type="EMBL" id="FOXO01000006">
    <property type="protein sequence ID" value="SFP70282.1"/>
    <property type="molecule type" value="Genomic_DNA"/>
</dbReference>
<accession>A0A1I5SHQ1</accession>
<gene>
    <name evidence="1" type="ORF">SAMN04487928_10681</name>
</gene>
<reference evidence="2" key="1">
    <citation type="submission" date="2016-10" db="EMBL/GenBank/DDBJ databases">
        <authorList>
            <person name="Varghese N."/>
            <person name="Submissions S."/>
        </authorList>
    </citation>
    <scope>NUCLEOTIDE SEQUENCE [LARGE SCALE GENOMIC DNA]</scope>
    <source>
        <strain evidence="2">P18</strain>
    </source>
</reference>